<sequence length="95" mass="10687">MGNHMLIEGVREIVGVTRKSKRQELVDFGKYVDKIMVNQLVSALQHNQLARQSNVREALDELHRTICAISGQIARKLERAVILVVAEEDPILGRA</sequence>
<proteinExistence type="predicted"/>
<accession>A0A8H3B0X0</accession>
<evidence type="ECO:0000313" key="1">
    <source>
        <dbReference type="EMBL" id="CAE6445306.1"/>
    </source>
</evidence>
<comment type="caution">
    <text evidence="1">The sequence shown here is derived from an EMBL/GenBank/DDBJ whole genome shotgun (WGS) entry which is preliminary data.</text>
</comment>
<organism evidence="1 2">
    <name type="scientific">Rhizoctonia solani</name>
    <dbReference type="NCBI Taxonomy" id="456999"/>
    <lineage>
        <taxon>Eukaryota</taxon>
        <taxon>Fungi</taxon>
        <taxon>Dikarya</taxon>
        <taxon>Basidiomycota</taxon>
        <taxon>Agaricomycotina</taxon>
        <taxon>Agaricomycetes</taxon>
        <taxon>Cantharellales</taxon>
        <taxon>Ceratobasidiaceae</taxon>
        <taxon>Rhizoctonia</taxon>
    </lineage>
</organism>
<gene>
    <name evidence="1" type="ORF">RDB_LOCUS110777</name>
</gene>
<dbReference type="AlphaFoldDB" id="A0A8H3B0X0"/>
<reference evidence="1" key="1">
    <citation type="submission" date="2021-01" db="EMBL/GenBank/DDBJ databases">
        <authorList>
            <person name="Kaushik A."/>
        </authorList>
    </citation>
    <scope>NUCLEOTIDE SEQUENCE</scope>
    <source>
        <strain evidence="1">AG3-T5</strain>
    </source>
</reference>
<dbReference type="EMBL" id="CAJMWW010000111">
    <property type="protein sequence ID" value="CAE6445306.1"/>
    <property type="molecule type" value="Genomic_DNA"/>
</dbReference>
<name>A0A8H3B0X0_9AGAM</name>
<evidence type="ECO:0000313" key="2">
    <source>
        <dbReference type="Proteomes" id="UP000663841"/>
    </source>
</evidence>
<protein>
    <submittedName>
        <fullName evidence="1">Uncharacterized protein</fullName>
    </submittedName>
</protein>
<dbReference type="Proteomes" id="UP000663841">
    <property type="component" value="Unassembled WGS sequence"/>
</dbReference>